<organism evidence="2 3">
    <name type="scientific">Microseira wollei NIES-4236</name>
    <dbReference type="NCBI Taxonomy" id="2530354"/>
    <lineage>
        <taxon>Bacteria</taxon>
        <taxon>Bacillati</taxon>
        <taxon>Cyanobacteriota</taxon>
        <taxon>Cyanophyceae</taxon>
        <taxon>Oscillatoriophycideae</taxon>
        <taxon>Aerosakkonematales</taxon>
        <taxon>Aerosakkonemataceae</taxon>
        <taxon>Microseira</taxon>
    </lineage>
</organism>
<feature type="region of interest" description="Disordered" evidence="1">
    <location>
        <begin position="162"/>
        <end position="216"/>
    </location>
</feature>
<protein>
    <recommendedName>
        <fullName evidence="4">DUF1822 family protein</fullName>
    </recommendedName>
</protein>
<evidence type="ECO:0000256" key="1">
    <source>
        <dbReference type="SAM" id="MobiDB-lite"/>
    </source>
</evidence>
<reference evidence="2" key="1">
    <citation type="submission" date="2019-10" db="EMBL/GenBank/DDBJ databases">
        <title>Draft genome sequece of Microseira wollei NIES-4236.</title>
        <authorList>
            <person name="Yamaguchi H."/>
            <person name="Suzuki S."/>
            <person name="Kawachi M."/>
        </authorList>
    </citation>
    <scope>NUCLEOTIDE SEQUENCE</scope>
    <source>
        <strain evidence="2">NIES-4236</strain>
    </source>
</reference>
<name>A0AAV3WQ73_9CYAN</name>
<dbReference type="RefSeq" id="WP_226594115.1">
    <property type="nucleotide sequence ID" value="NZ_BLAY01000329.1"/>
</dbReference>
<dbReference type="EMBL" id="BLAY01000329">
    <property type="protein sequence ID" value="GET44334.1"/>
    <property type="molecule type" value="Genomic_DNA"/>
</dbReference>
<dbReference type="AlphaFoldDB" id="A0AAV3WQ73"/>
<dbReference type="Proteomes" id="UP001050975">
    <property type="component" value="Unassembled WGS sequence"/>
</dbReference>
<evidence type="ECO:0000313" key="2">
    <source>
        <dbReference type="EMBL" id="GET44334.1"/>
    </source>
</evidence>
<feature type="compositionally biased region" description="Low complexity" evidence="1">
    <location>
        <begin position="166"/>
        <end position="206"/>
    </location>
</feature>
<proteinExistence type="predicted"/>
<gene>
    <name evidence="2" type="ORF">MiSe_91600</name>
</gene>
<evidence type="ECO:0000313" key="3">
    <source>
        <dbReference type="Proteomes" id="UP001050975"/>
    </source>
</evidence>
<evidence type="ECO:0008006" key="4">
    <source>
        <dbReference type="Google" id="ProtNLM"/>
    </source>
</evidence>
<dbReference type="Pfam" id="PF08852">
    <property type="entry name" value="DUF1822"/>
    <property type="match status" value="1"/>
</dbReference>
<accession>A0AAV3WQ73</accession>
<comment type="caution">
    <text evidence="2">The sequence shown here is derived from an EMBL/GenBank/DDBJ whole genome shotgun (WGS) entry which is preliminary data.</text>
</comment>
<keyword evidence="3" id="KW-1185">Reference proteome</keyword>
<dbReference type="InterPro" id="IPR014951">
    <property type="entry name" value="DUF1822"/>
</dbReference>
<sequence length="366" mass="40573">MKNLSETLTFTLPLGSNAHALAKQFWRQQSDSQKAKQVYLNTLAVYAVNFYLNCMGIKTNWSASYSCNSIRQILADVADLEIPHVGLLECRPVLPKMQAIDIPPEAWSDRIGYVAVQLDESLRMATLLGFSETAGTGELAVEQLQSLEDLLAHLTAKTSQSTICIPRQEPGNEPQEPGNEPQEPGNEPQEPGNEPQEPGNEPQEPGNEPRQEPGNEPKIQLSQWLENIFEIGWQSIETILGAEQQNLAFSLRSNSHSLNSSIKRAKLIDLGLQLGNRSLALLVAITPETEQKVGILVQLHPMEGETYLPPNLKLSMLSESGEILQEVESRSVDNYIQMKRFRGLPGESFAIQLTFGEVSVTEDFVI</sequence>